<comment type="caution">
    <text evidence="2">The sequence shown here is derived from an EMBL/GenBank/DDBJ whole genome shotgun (WGS) entry which is preliminary data.</text>
</comment>
<evidence type="ECO:0000313" key="3">
    <source>
        <dbReference type="Proteomes" id="UP000785679"/>
    </source>
</evidence>
<protein>
    <submittedName>
        <fullName evidence="2">Uncharacterized protein</fullName>
    </submittedName>
</protein>
<accession>A0A8J8P1E8</accession>
<feature type="region of interest" description="Disordered" evidence="1">
    <location>
        <begin position="1"/>
        <end position="24"/>
    </location>
</feature>
<gene>
    <name evidence="2" type="ORF">FGO68_gene9814</name>
</gene>
<evidence type="ECO:0000256" key="1">
    <source>
        <dbReference type="SAM" id="MobiDB-lite"/>
    </source>
</evidence>
<organism evidence="2 3">
    <name type="scientific">Halteria grandinella</name>
    <dbReference type="NCBI Taxonomy" id="5974"/>
    <lineage>
        <taxon>Eukaryota</taxon>
        <taxon>Sar</taxon>
        <taxon>Alveolata</taxon>
        <taxon>Ciliophora</taxon>
        <taxon>Intramacronucleata</taxon>
        <taxon>Spirotrichea</taxon>
        <taxon>Stichotrichia</taxon>
        <taxon>Sporadotrichida</taxon>
        <taxon>Halteriidae</taxon>
        <taxon>Halteria</taxon>
    </lineage>
</organism>
<keyword evidence="3" id="KW-1185">Reference proteome</keyword>
<dbReference type="Proteomes" id="UP000785679">
    <property type="component" value="Unassembled WGS sequence"/>
</dbReference>
<reference evidence="2" key="1">
    <citation type="submission" date="2019-06" db="EMBL/GenBank/DDBJ databases">
        <authorList>
            <person name="Zheng W."/>
        </authorList>
    </citation>
    <scope>NUCLEOTIDE SEQUENCE</scope>
    <source>
        <strain evidence="2">QDHG01</strain>
    </source>
</reference>
<evidence type="ECO:0000313" key="2">
    <source>
        <dbReference type="EMBL" id="TNV85681.1"/>
    </source>
</evidence>
<dbReference type="AlphaFoldDB" id="A0A8J8P1E8"/>
<sequence>MNQKARQRQEQSNLPSIKNFGESTLQVRAMPTSFHVKNIKPLKIPNQRVQVDEKSSTERYQIKEQEAPFFPSTHHEELPLPDIVEQLRSEISHRETYNQRITQTNREIPSEKVLMQPISHISFNQVTVIRGGERLP</sequence>
<dbReference type="EMBL" id="RRYP01001630">
    <property type="protein sequence ID" value="TNV85681.1"/>
    <property type="molecule type" value="Genomic_DNA"/>
</dbReference>
<proteinExistence type="predicted"/>
<name>A0A8J8P1E8_HALGN</name>